<dbReference type="Pfam" id="PF03318">
    <property type="entry name" value="ETX_MTX2"/>
    <property type="match status" value="1"/>
</dbReference>
<dbReference type="FunCoup" id="A0A3Q3MD94">
    <property type="interactions" value="2"/>
</dbReference>
<feature type="region of interest" description="Disordered" evidence="1">
    <location>
        <begin position="22"/>
        <end position="46"/>
    </location>
</feature>
<dbReference type="InterPro" id="IPR053237">
    <property type="entry name" value="Natterin_C"/>
</dbReference>
<dbReference type="Proteomes" id="UP000261660">
    <property type="component" value="Unplaced"/>
</dbReference>
<dbReference type="GeneTree" id="ENSGT00400000024875"/>
<feature type="chain" id="PRO_5018590594" evidence="2">
    <location>
        <begin position="18"/>
        <end position="397"/>
    </location>
</feature>
<dbReference type="PANTHER" id="PTHR39244">
    <property type="entry name" value="NATTERIN-4"/>
    <property type="match status" value="1"/>
</dbReference>
<evidence type="ECO:0000313" key="4">
    <source>
        <dbReference type="Proteomes" id="UP000261660"/>
    </source>
</evidence>
<proteinExistence type="predicted"/>
<reference evidence="3" key="2">
    <citation type="submission" date="2025-09" db="UniProtKB">
        <authorList>
            <consortium name="Ensembl"/>
        </authorList>
    </citation>
    <scope>IDENTIFICATION</scope>
</reference>
<dbReference type="AlphaFoldDB" id="A0A3Q3MD94"/>
<dbReference type="SUPFAM" id="SSF56973">
    <property type="entry name" value="Aerolisin/ETX pore-forming domain"/>
    <property type="match status" value="1"/>
</dbReference>
<sequence>MKPTVLLLLALMALSSASPLDIRSNTKKRQESDRNDSPKATVNSSVEMDPHLVTVATFRQRRLVRQQRLVQSSASMPEGGSFLEWVTWNNSLPNDSVSIYNHYVNRTDYVCKYKCHAGFYTPSEGTYCHYADAKKEHTGFPFEVPVNKDNFEILEWKDDSYGSVPKNSVRTCPGENMYVGKNKYGLGEVDTQNKAFYLPWKGSEYWYNYYQVLTISDNIVSQQIDNVTYITDGSEIIKYPPEIVLESTIKNFECHPVLRTDTLSKTYQVTQRWDFSFSITAGVKTTFTVGVPFIADGKIEVSLETTFQYSMENTVTESITDTASVQLTVPPNTSCSVNMMRDKSKLTIPFTARLRRTYGNGEIYTKSITGTYSGVQVRKVEVVLDKCEPLDISNPCA</sequence>
<dbReference type="InParanoid" id="A0A3Q3MD94"/>
<protein>
    <submittedName>
        <fullName evidence="3">Natterin-3-like</fullName>
    </submittedName>
</protein>
<reference evidence="3" key="1">
    <citation type="submission" date="2025-08" db="UniProtKB">
        <authorList>
            <consortium name="Ensembl"/>
        </authorList>
    </citation>
    <scope>IDENTIFICATION</scope>
</reference>
<keyword evidence="4" id="KW-1185">Reference proteome</keyword>
<dbReference type="PANTHER" id="PTHR39244:SF5">
    <property type="entry name" value="NATTERIN-3-LIKE"/>
    <property type="match status" value="1"/>
</dbReference>
<dbReference type="CDD" id="cd20220">
    <property type="entry name" value="PFM_natterin-3-like"/>
    <property type="match status" value="1"/>
</dbReference>
<dbReference type="InterPro" id="IPR004991">
    <property type="entry name" value="Aerolysin-like"/>
</dbReference>
<name>A0A3Q3MD94_9LABR</name>
<accession>A0A3Q3MD94</accession>
<dbReference type="STRING" id="56723.ENSLBEP00000018355"/>
<dbReference type="Pfam" id="PF11901">
    <property type="entry name" value="DM9"/>
    <property type="match status" value="1"/>
</dbReference>
<evidence type="ECO:0000256" key="1">
    <source>
        <dbReference type="SAM" id="MobiDB-lite"/>
    </source>
</evidence>
<keyword evidence="2" id="KW-0732">Signal</keyword>
<feature type="signal peptide" evidence="2">
    <location>
        <begin position="1"/>
        <end position="17"/>
    </location>
</feature>
<evidence type="ECO:0000313" key="3">
    <source>
        <dbReference type="Ensembl" id="ENSLBEP00000018355.1"/>
    </source>
</evidence>
<dbReference type="Ensembl" id="ENSLBET00000019378.1">
    <property type="protein sequence ID" value="ENSLBEP00000018355.1"/>
    <property type="gene ID" value="ENSLBEG00000014148.1"/>
</dbReference>
<dbReference type="InterPro" id="IPR006616">
    <property type="entry name" value="DM9_repeat"/>
</dbReference>
<evidence type="ECO:0000256" key="2">
    <source>
        <dbReference type="SAM" id="SignalP"/>
    </source>
</evidence>
<organism evidence="3 4">
    <name type="scientific">Labrus bergylta</name>
    <name type="common">ballan wrasse</name>
    <dbReference type="NCBI Taxonomy" id="56723"/>
    <lineage>
        <taxon>Eukaryota</taxon>
        <taxon>Metazoa</taxon>
        <taxon>Chordata</taxon>
        <taxon>Craniata</taxon>
        <taxon>Vertebrata</taxon>
        <taxon>Euteleostomi</taxon>
        <taxon>Actinopterygii</taxon>
        <taxon>Neopterygii</taxon>
        <taxon>Teleostei</taxon>
        <taxon>Neoteleostei</taxon>
        <taxon>Acanthomorphata</taxon>
        <taxon>Eupercaria</taxon>
        <taxon>Labriformes</taxon>
        <taxon>Labridae</taxon>
        <taxon>Labrus</taxon>
    </lineage>
</organism>
<feature type="compositionally biased region" description="Basic and acidic residues" evidence="1">
    <location>
        <begin position="28"/>
        <end position="37"/>
    </location>
</feature>
<dbReference type="Gene3D" id="2.170.15.10">
    <property type="entry name" value="Proaerolysin, chain A, domain 3"/>
    <property type="match status" value="1"/>
</dbReference>